<dbReference type="PROSITE" id="PS51471">
    <property type="entry name" value="FE2OG_OXY"/>
    <property type="match status" value="1"/>
</dbReference>
<sequence length="656" mass="74169">MTTTAGTKKTTTSSTSEIADGLSIISLASPTATQEIDHACSTWGAFVLVDHGLDERLCDQVLDAAHEFFKLPYANKNKYNLQKYGAKWRGYMPLGGERSVHGIIQDAKEGLYLGDEHEASNPRMGLPTFGTNVFPDQEVPQMRQLFLTYHEEMRTLGNRMMDVLSQALSLPSDDYLQQHITRHDPVILPRCFRYIPQEEATQSPTNTTEDPSEEDKVDDENAIQWGIGRHSDYGLWTMILTDAPGLEFQHHKTKQWHAVPFVKSGIIMNVGDVLDRLTAGRYISSYHRARNHSTTDFRLSLPFFYDPAWDACMKTLPMTTTTSDSASLAKEELDTSERAERWSHTKITCEFDGSVDYSEFLAKKVAKVFPDLVPESVWKNLSSTSEPSTRHALVVRTNPDAVISDRVQEDVRKFYDDHRARIKESHGLAHILAVSNHANKAIECHEPPLSPELAMQIRVAALLHDADDHKYFPKHEHHENARMIMEKAEVPTESISPILEMIDLVSCSQNGNSVPASILEKEEYYRLIPRWSDRLEAVGAIGVVRCYQYNQEHGRPLSSPSSPRAHTADQVWDFATPERFEAYQTRGGTSDDMISHYYDKLLHVACPPNDLVRNAYLEDKAKESSKELVELCLRFGKTGTVDESYIQEVNAKLLAV</sequence>
<dbReference type="InterPro" id="IPR026992">
    <property type="entry name" value="DIOX_N"/>
</dbReference>
<protein>
    <recommendedName>
        <fullName evidence="2">Fe2OG dioxygenase domain-containing protein</fullName>
    </recommendedName>
</protein>
<dbReference type="EMBL" id="HBHQ01006319">
    <property type="protein sequence ID" value="CAD9812427.1"/>
    <property type="molecule type" value="Transcribed_RNA"/>
</dbReference>
<evidence type="ECO:0000259" key="2">
    <source>
        <dbReference type="PROSITE" id="PS51471"/>
    </source>
</evidence>
<dbReference type="Pfam" id="PF03171">
    <property type="entry name" value="2OG-FeII_Oxy"/>
    <property type="match status" value="1"/>
</dbReference>
<proteinExistence type="predicted"/>
<feature type="domain" description="Fe2OG dioxygenase" evidence="2">
    <location>
        <begin position="182"/>
        <end position="307"/>
    </location>
</feature>
<dbReference type="SUPFAM" id="SSF109604">
    <property type="entry name" value="HD-domain/PDEase-like"/>
    <property type="match status" value="1"/>
</dbReference>
<evidence type="ECO:0000313" key="3">
    <source>
        <dbReference type="EMBL" id="CAD9812427.1"/>
    </source>
</evidence>
<dbReference type="Gene3D" id="2.60.120.330">
    <property type="entry name" value="B-lactam Antibiotic, Isopenicillin N Synthase, Chain"/>
    <property type="match status" value="1"/>
</dbReference>
<feature type="compositionally biased region" description="Polar residues" evidence="1">
    <location>
        <begin position="199"/>
        <end position="209"/>
    </location>
</feature>
<dbReference type="InterPro" id="IPR005123">
    <property type="entry name" value="Oxoglu/Fe-dep_dioxygenase_dom"/>
</dbReference>
<gene>
    <name evidence="3" type="ORF">ASEP1449_LOCUS4252</name>
</gene>
<dbReference type="InterPro" id="IPR027443">
    <property type="entry name" value="IPNS-like_sf"/>
</dbReference>
<dbReference type="Gene3D" id="1.10.472.50">
    <property type="entry name" value="HD-domain/PDEase-like"/>
    <property type="match status" value="1"/>
</dbReference>
<dbReference type="Pfam" id="PF14226">
    <property type="entry name" value="DIOX_N"/>
    <property type="match status" value="1"/>
</dbReference>
<dbReference type="Gene3D" id="1.20.58.1910">
    <property type="match status" value="1"/>
</dbReference>
<reference evidence="3" key="1">
    <citation type="submission" date="2021-01" db="EMBL/GenBank/DDBJ databases">
        <authorList>
            <person name="Corre E."/>
            <person name="Pelletier E."/>
            <person name="Niang G."/>
            <person name="Scheremetjew M."/>
            <person name="Finn R."/>
            <person name="Kale V."/>
            <person name="Holt S."/>
            <person name="Cochrane G."/>
            <person name="Meng A."/>
            <person name="Brown T."/>
            <person name="Cohen L."/>
        </authorList>
    </citation>
    <scope>NUCLEOTIDE SEQUENCE</scope>
    <source>
        <strain evidence="3">CCMP2084</strain>
    </source>
</reference>
<dbReference type="PANTHER" id="PTHR47990">
    <property type="entry name" value="2-OXOGLUTARATE (2OG) AND FE(II)-DEPENDENT OXYGENASE SUPERFAMILY PROTEIN-RELATED"/>
    <property type="match status" value="1"/>
</dbReference>
<feature type="compositionally biased region" description="Acidic residues" evidence="1">
    <location>
        <begin position="210"/>
        <end position="219"/>
    </location>
</feature>
<evidence type="ECO:0000256" key="1">
    <source>
        <dbReference type="SAM" id="MobiDB-lite"/>
    </source>
</evidence>
<organism evidence="3">
    <name type="scientific">Attheya septentrionalis</name>
    <dbReference type="NCBI Taxonomy" id="420275"/>
    <lineage>
        <taxon>Eukaryota</taxon>
        <taxon>Sar</taxon>
        <taxon>Stramenopiles</taxon>
        <taxon>Ochrophyta</taxon>
        <taxon>Bacillariophyta</taxon>
        <taxon>Coscinodiscophyceae</taxon>
        <taxon>Chaetocerotophycidae</taxon>
        <taxon>Chaetocerotales</taxon>
        <taxon>Attheyaceae</taxon>
        <taxon>Attheya</taxon>
    </lineage>
</organism>
<dbReference type="AlphaFoldDB" id="A0A7S2XKZ4"/>
<feature type="region of interest" description="Disordered" evidence="1">
    <location>
        <begin position="198"/>
        <end position="219"/>
    </location>
</feature>
<accession>A0A7S2XKZ4</accession>
<dbReference type="SUPFAM" id="SSF51197">
    <property type="entry name" value="Clavaminate synthase-like"/>
    <property type="match status" value="1"/>
</dbReference>
<dbReference type="InterPro" id="IPR044861">
    <property type="entry name" value="IPNS-like_FE2OG_OXY"/>
</dbReference>
<name>A0A7S2XKZ4_9STRA</name>
<dbReference type="InterPro" id="IPR050231">
    <property type="entry name" value="Iron_ascorbate_oxido_reductase"/>
</dbReference>